<dbReference type="Gene3D" id="3.30.70.360">
    <property type="match status" value="1"/>
</dbReference>
<reference evidence="2 3" key="1">
    <citation type="submission" date="2022-12" db="EMBL/GenBank/DDBJ databases">
        <title>Chromosome-level genome of Tegillarca granosa.</title>
        <authorList>
            <person name="Kim J."/>
        </authorList>
    </citation>
    <scope>NUCLEOTIDE SEQUENCE [LARGE SCALE GENOMIC DNA]</scope>
    <source>
        <strain evidence="2">Teg-2019</strain>
        <tissue evidence="2">Adductor muscle</tissue>
    </source>
</reference>
<dbReference type="Gene3D" id="3.40.630.10">
    <property type="entry name" value="Zn peptidases"/>
    <property type="match status" value="1"/>
</dbReference>
<dbReference type="InterPro" id="IPR036264">
    <property type="entry name" value="Bact_exopeptidase_dim_dom"/>
</dbReference>
<accession>A0ABQ9FB54</accession>
<dbReference type="SUPFAM" id="SSF53187">
    <property type="entry name" value="Zn-dependent exopeptidases"/>
    <property type="match status" value="1"/>
</dbReference>
<evidence type="ECO:0000313" key="2">
    <source>
        <dbReference type="EMBL" id="KAJ8314573.1"/>
    </source>
</evidence>
<dbReference type="InterPro" id="IPR017144">
    <property type="entry name" value="Xaa-Arg_dipeptidase"/>
</dbReference>
<keyword evidence="3" id="KW-1185">Reference proteome</keyword>
<dbReference type="Proteomes" id="UP001217089">
    <property type="component" value="Unassembled WGS sequence"/>
</dbReference>
<name>A0ABQ9FB54_TEGGR</name>
<evidence type="ECO:0000259" key="1">
    <source>
        <dbReference type="Pfam" id="PF07687"/>
    </source>
</evidence>
<comment type="caution">
    <text evidence="2">The sequence shown here is derived from an EMBL/GenBank/DDBJ whole genome shotgun (WGS) entry which is preliminary data.</text>
</comment>
<dbReference type="InterPro" id="IPR017439">
    <property type="entry name" value="Amidohydrolase"/>
</dbReference>
<feature type="domain" description="Peptidase M20 dimerisation" evidence="1">
    <location>
        <begin position="171"/>
        <end position="265"/>
    </location>
</feature>
<dbReference type="InterPro" id="IPR002933">
    <property type="entry name" value="Peptidase_M20"/>
</dbReference>
<dbReference type="Pfam" id="PF01546">
    <property type="entry name" value="Peptidase_M20"/>
    <property type="match status" value="1"/>
</dbReference>
<dbReference type="InterPro" id="IPR052030">
    <property type="entry name" value="Peptidase_M20/M20A_hydrolases"/>
</dbReference>
<gene>
    <name evidence="2" type="ORF">KUTeg_006723</name>
</gene>
<dbReference type="NCBIfam" id="TIGR01891">
    <property type="entry name" value="amidohydrolases"/>
    <property type="match status" value="1"/>
</dbReference>
<organism evidence="2 3">
    <name type="scientific">Tegillarca granosa</name>
    <name type="common">Malaysian cockle</name>
    <name type="synonym">Anadara granosa</name>
    <dbReference type="NCBI Taxonomy" id="220873"/>
    <lineage>
        <taxon>Eukaryota</taxon>
        <taxon>Metazoa</taxon>
        <taxon>Spiralia</taxon>
        <taxon>Lophotrochozoa</taxon>
        <taxon>Mollusca</taxon>
        <taxon>Bivalvia</taxon>
        <taxon>Autobranchia</taxon>
        <taxon>Pteriomorphia</taxon>
        <taxon>Arcoida</taxon>
        <taxon>Arcoidea</taxon>
        <taxon>Arcidae</taxon>
        <taxon>Tegillarca</taxon>
    </lineage>
</organism>
<dbReference type="EMBL" id="JARBDR010000337">
    <property type="protein sequence ID" value="KAJ8314573.1"/>
    <property type="molecule type" value="Genomic_DNA"/>
</dbReference>
<dbReference type="PANTHER" id="PTHR30575:SF0">
    <property type="entry name" value="XAA-ARG DIPEPTIDASE"/>
    <property type="match status" value="1"/>
</dbReference>
<protein>
    <recommendedName>
        <fullName evidence="1">Peptidase M20 dimerisation domain-containing protein</fullName>
    </recommendedName>
</protein>
<dbReference type="Pfam" id="PF07687">
    <property type="entry name" value="M20_dimer"/>
    <property type="match status" value="1"/>
</dbReference>
<dbReference type="SUPFAM" id="SSF55031">
    <property type="entry name" value="Bacterial exopeptidase dimerisation domain"/>
    <property type="match status" value="1"/>
</dbReference>
<feature type="non-terminal residue" evidence="2">
    <location>
        <position position="352"/>
    </location>
</feature>
<sequence>METLTAAACAYIDSEAEALYKLSQEIWKNPELNYEEFYAHDILCSFLEKRGFNVERKYLLNTAFRAKYGEPGTGPNICVICEYDALPEIGHGCGHNLIAEVGVAAGIGVKAALEKADQPIGQVTVLGCPAEEGGGGKVRLIDNGAFHDIDVAMMAHPAPTDGVFPTLAADTVTVTFHGHAVHAAAFPWQGVNALDAAVLCYQNVSCMRQQMKPTWRISGIISNGGAKPNIIPETAECEYIIRTQSKTDLDILRSRTIDCFESAAKATGCTVEYKFWEKPYLNVIQNKELSDLYTNNLRKLGKDLNSSTAPVSEVPLGSTDMGNVSYIVPSIHPFFNIGTNALNHTHDFTTAA</sequence>
<dbReference type="PIRSF" id="PIRSF037226">
    <property type="entry name" value="Amidohydrolase_ACY1L2_prd"/>
    <property type="match status" value="1"/>
</dbReference>
<proteinExistence type="predicted"/>
<dbReference type="PANTHER" id="PTHR30575">
    <property type="entry name" value="PEPTIDASE M20"/>
    <property type="match status" value="1"/>
</dbReference>
<dbReference type="InterPro" id="IPR011650">
    <property type="entry name" value="Peptidase_M20_dimer"/>
</dbReference>
<evidence type="ECO:0000313" key="3">
    <source>
        <dbReference type="Proteomes" id="UP001217089"/>
    </source>
</evidence>
<dbReference type="CDD" id="cd05672">
    <property type="entry name" value="M20_ACY1L2-like"/>
    <property type="match status" value="1"/>
</dbReference>